<organism evidence="2 3">
    <name type="scientific">Polarella glacialis</name>
    <name type="common">Dinoflagellate</name>
    <dbReference type="NCBI Taxonomy" id="89957"/>
    <lineage>
        <taxon>Eukaryota</taxon>
        <taxon>Sar</taxon>
        <taxon>Alveolata</taxon>
        <taxon>Dinophyceae</taxon>
        <taxon>Suessiales</taxon>
        <taxon>Suessiaceae</taxon>
        <taxon>Polarella</taxon>
    </lineage>
</organism>
<dbReference type="SUPFAM" id="SSF51430">
    <property type="entry name" value="NAD(P)-linked oxidoreductase"/>
    <property type="match status" value="1"/>
</dbReference>
<accession>A0A813DMF4</accession>
<name>A0A813DMF4_POLGL</name>
<dbReference type="AlphaFoldDB" id="A0A813DMF4"/>
<dbReference type="SUPFAM" id="SSF159501">
    <property type="entry name" value="EreA/ChaN-like"/>
    <property type="match status" value="1"/>
</dbReference>
<dbReference type="InterPro" id="IPR018170">
    <property type="entry name" value="Aldo/ket_reductase_CS"/>
</dbReference>
<dbReference type="PRINTS" id="PR00069">
    <property type="entry name" value="ALDKETRDTASE"/>
</dbReference>
<dbReference type="InterPro" id="IPR023210">
    <property type="entry name" value="NADP_OxRdtase_dom"/>
</dbReference>
<dbReference type="Gene3D" id="3.20.20.100">
    <property type="entry name" value="NADP-dependent oxidoreductase domain"/>
    <property type="match status" value="1"/>
</dbReference>
<dbReference type="InterPro" id="IPR036812">
    <property type="entry name" value="NAD(P)_OxRdtase_dom_sf"/>
</dbReference>
<dbReference type="PANTHER" id="PTHR11732">
    <property type="entry name" value="ALDO/KETO REDUCTASE"/>
    <property type="match status" value="1"/>
</dbReference>
<dbReference type="PROSITE" id="PS00062">
    <property type="entry name" value="ALDOKETO_REDUCTASE_2"/>
    <property type="match status" value="1"/>
</dbReference>
<reference evidence="2" key="1">
    <citation type="submission" date="2021-02" db="EMBL/GenBank/DDBJ databases">
        <authorList>
            <person name="Dougan E. K."/>
            <person name="Rhodes N."/>
            <person name="Thang M."/>
            <person name="Chan C."/>
        </authorList>
    </citation>
    <scope>NUCLEOTIDE SEQUENCE</scope>
</reference>
<dbReference type="EMBL" id="CAJNNV010004205">
    <property type="protein sequence ID" value="CAE8590313.1"/>
    <property type="molecule type" value="Genomic_DNA"/>
</dbReference>
<keyword evidence="3" id="KW-1185">Reference proteome</keyword>
<evidence type="ECO:0000313" key="2">
    <source>
        <dbReference type="EMBL" id="CAE8590313.1"/>
    </source>
</evidence>
<proteinExistence type="predicted"/>
<dbReference type="GO" id="GO:0016491">
    <property type="term" value="F:oxidoreductase activity"/>
    <property type="evidence" value="ECO:0007669"/>
    <property type="project" value="InterPro"/>
</dbReference>
<evidence type="ECO:0000259" key="1">
    <source>
        <dbReference type="Pfam" id="PF00248"/>
    </source>
</evidence>
<dbReference type="Proteomes" id="UP000654075">
    <property type="component" value="Unassembled WGS sequence"/>
</dbReference>
<dbReference type="Pfam" id="PF00248">
    <property type="entry name" value="Aldo_ket_red"/>
    <property type="match status" value="1"/>
</dbReference>
<gene>
    <name evidence="2" type="ORF">PGLA1383_LOCUS9031</name>
</gene>
<dbReference type="PROSITE" id="PS00798">
    <property type="entry name" value="ALDOKETO_REDUCTASE_1"/>
    <property type="match status" value="1"/>
</dbReference>
<evidence type="ECO:0000313" key="3">
    <source>
        <dbReference type="Proteomes" id="UP000654075"/>
    </source>
</evidence>
<sequence>MPDEVGFQASLQLPGFDSYVHDGILPAYDTLLRGGMLGSKDRAAASPADFVTSHLLRDEAMATVVWRCLRDSPTSTKELPASGGLPLGGLKAMVVLVGFIHARFEYGLVHRLRRLCRLRRFRVASESVQVLLRPELAAPVVATLRRGEVFEVSEATPDPTTTATATTATATATATTATTTISEFLELASGRGFVSSSRGTVQAMDPLSFIRVKSVVMNLAVEETLAAEGEDALRLALPVSGLPQSQWPKLADYVWAAVIASVLLGVALGRLNSPSGPPPMPSFSASALDHDLILVGVDGTHKPMFRKISFKYDGKTGDNEWLLTYSTFGAVSPAFEYFQAKETCVGGECMVMDRNGTLLYKGKPCGSLWGPRADGLSRAEAMTLDAIRAGYRHIDCACDYGNEKEVGQGIQAAIKAGVCSRADLWITSKLWNTYHRREHVRAACEKDLSDLGLEYLDLYLIHFPISLKFVPFETRYPPEWVHDPSAPEPKMEMDEGVSINDTWAGMEELVEAGLVRNIGVCNFNVQLLQHLRSIARIPPQVNQVELHPFLVQEQLLRYCAHVGIAVTGFSPLGSGSYEAFGWRDPKESVLLHPTVAAISQKLGKTPAQVVLRWATLRGYSVVAKSSKTERQLENLSLFDFQLSAEDIASITALDRGLRYNDPGVFCTGMGACCPIYG</sequence>
<feature type="domain" description="NADP-dependent oxidoreductase" evidence="1">
    <location>
        <begin position="379"/>
        <end position="654"/>
    </location>
</feature>
<dbReference type="OrthoDB" id="416253at2759"/>
<dbReference type="PROSITE" id="PS00063">
    <property type="entry name" value="ALDOKETO_REDUCTASE_3"/>
    <property type="match status" value="1"/>
</dbReference>
<comment type="caution">
    <text evidence="2">The sequence shown here is derived from an EMBL/GenBank/DDBJ whole genome shotgun (WGS) entry which is preliminary data.</text>
</comment>
<protein>
    <recommendedName>
        <fullName evidence="1">NADP-dependent oxidoreductase domain-containing protein</fullName>
    </recommendedName>
</protein>
<dbReference type="InterPro" id="IPR020471">
    <property type="entry name" value="AKR"/>
</dbReference>